<keyword evidence="10 20" id="KW-0732">Signal</keyword>
<organism evidence="21 22">
    <name type="scientific">Methylogaea oryzae</name>
    <dbReference type="NCBI Taxonomy" id="1295382"/>
    <lineage>
        <taxon>Bacteria</taxon>
        <taxon>Pseudomonadati</taxon>
        <taxon>Pseudomonadota</taxon>
        <taxon>Gammaproteobacteria</taxon>
        <taxon>Methylococcales</taxon>
        <taxon>Methylococcaceae</taxon>
        <taxon>Methylogaea</taxon>
    </lineage>
</organism>
<dbReference type="EMBL" id="AP019782">
    <property type="protein sequence ID" value="BBL72804.1"/>
    <property type="molecule type" value="Genomic_DNA"/>
</dbReference>
<dbReference type="PANTHER" id="PTHR30040">
    <property type="entry name" value="THIAMINE BIOSYNTHESIS LIPOPROTEIN APBE"/>
    <property type="match status" value="1"/>
</dbReference>
<evidence type="ECO:0000256" key="8">
    <source>
        <dbReference type="ARBA" id="ARBA00022679"/>
    </source>
</evidence>
<dbReference type="GO" id="GO:0046872">
    <property type="term" value="F:metal ion binding"/>
    <property type="evidence" value="ECO:0007669"/>
    <property type="project" value="UniProtKB-KW"/>
</dbReference>
<evidence type="ECO:0000256" key="20">
    <source>
        <dbReference type="SAM" id="SignalP"/>
    </source>
</evidence>
<evidence type="ECO:0000256" key="15">
    <source>
        <dbReference type="ARBA" id="ARBA00023288"/>
    </source>
</evidence>
<feature type="signal peptide" evidence="20">
    <location>
        <begin position="1"/>
        <end position="17"/>
    </location>
</feature>
<evidence type="ECO:0000256" key="4">
    <source>
        <dbReference type="ARBA" id="ARBA00016337"/>
    </source>
</evidence>
<dbReference type="GO" id="GO:0016740">
    <property type="term" value="F:transferase activity"/>
    <property type="evidence" value="ECO:0007669"/>
    <property type="project" value="UniProtKB-KW"/>
</dbReference>
<evidence type="ECO:0000256" key="17">
    <source>
        <dbReference type="ARBA" id="ARBA00048540"/>
    </source>
</evidence>
<dbReference type="KEGG" id="moz:MoryE10_34100"/>
<comment type="catalytic activity">
    <reaction evidence="17 19">
        <text>L-threonyl-[protein] + FAD = FMN-L-threonyl-[protein] + AMP + H(+)</text>
        <dbReference type="Rhea" id="RHEA:36847"/>
        <dbReference type="Rhea" id="RHEA-COMP:11060"/>
        <dbReference type="Rhea" id="RHEA-COMP:11061"/>
        <dbReference type="ChEBI" id="CHEBI:15378"/>
        <dbReference type="ChEBI" id="CHEBI:30013"/>
        <dbReference type="ChEBI" id="CHEBI:57692"/>
        <dbReference type="ChEBI" id="CHEBI:74257"/>
        <dbReference type="ChEBI" id="CHEBI:456215"/>
        <dbReference type="EC" id="2.7.1.180"/>
    </reaction>
</comment>
<dbReference type="PANTHER" id="PTHR30040:SF2">
    <property type="entry name" value="FAD:PROTEIN FMN TRANSFERASE"/>
    <property type="match status" value="1"/>
</dbReference>
<evidence type="ECO:0000256" key="7">
    <source>
        <dbReference type="ARBA" id="ARBA00022630"/>
    </source>
</evidence>
<accession>A0A8D4VT48</accession>
<feature type="chain" id="PRO_5044506165" description="FAD:protein FMN transferase" evidence="20">
    <location>
        <begin position="18"/>
        <end position="343"/>
    </location>
</feature>
<dbReference type="InterPro" id="IPR024932">
    <property type="entry name" value="ApbE"/>
</dbReference>
<evidence type="ECO:0000313" key="22">
    <source>
        <dbReference type="Proteomes" id="UP000824988"/>
    </source>
</evidence>
<dbReference type="EC" id="2.7.1.180" evidence="3 19"/>
<dbReference type="AlphaFoldDB" id="A0A8D4VT48"/>
<keyword evidence="9 19" id="KW-0479">Metal-binding</keyword>
<keyword evidence="6" id="KW-0997">Cell inner membrane</keyword>
<keyword evidence="7 19" id="KW-0285">Flavoprotein</keyword>
<evidence type="ECO:0000256" key="19">
    <source>
        <dbReference type="PIRNR" id="PIRNR006268"/>
    </source>
</evidence>
<evidence type="ECO:0000256" key="18">
    <source>
        <dbReference type="ARBA" id="ARBA00060485"/>
    </source>
</evidence>
<proteinExistence type="inferred from homology"/>
<evidence type="ECO:0000256" key="16">
    <source>
        <dbReference type="ARBA" id="ARBA00031306"/>
    </source>
</evidence>
<keyword evidence="15" id="KW-0449">Lipoprotein</keyword>
<evidence type="ECO:0000256" key="13">
    <source>
        <dbReference type="ARBA" id="ARBA00023136"/>
    </source>
</evidence>
<evidence type="ECO:0000313" key="21">
    <source>
        <dbReference type="EMBL" id="BBL72804.1"/>
    </source>
</evidence>
<dbReference type="RefSeq" id="WP_221047767.1">
    <property type="nucleotide sequence ID" value="NZ_AP019782.1"/>
</dbReference>
<evidence type="ECO:0000256" key="5">
    <source>
        <dbReference type="ARBA" id="ARBA00022475"/>
    </source>
</evidence>
<keyword evidence="12 19" id="KW-0460">Magnesium</keyword>
<keyword evidence="5" id="KW-1003">Cell membrane</keyword>
<gene>
    <name evidence="21" type="ORF">MoryE10_34100</name>
</gene>
<evidence type="ECO:0000256" key="12">
    <source>
        <dbReference type="ARBA" id="ARBA00022842"/>
    </source>
</evidence>
<dbReference type="Proteomes" id="UP000824988">
    <property type="component" value="Chromosome"/>
</dbReference>
<evidence type="ECO:0000256" key="11">
    <source>
        <dbReference type="ARBA" id="ARBA00022827"/>
    </source>
</evidence>
<evidence type="ECO:0000256" key="10">
    <source>
        <dbReference type="ARBA" id="ARBA00022729"/>
    </source>
</evidence>
<reference evidence="21" key="1">
    <citation type="submission" date="2019-06" db="EMBL/GenBank/DDBJ databases">
        <title>Complete genome sequence of Methylogaea oryzae strain JCM16910.</title>
        <authorList>
            <person name="Asakawa S."/>
        </authorList>
    </citation>
    <scope>NUCLEOTIDE SEQUENCE</scope>
    <source>
        <strain evidence="21">E10</strain>
    </source>
</reference>
<dbReference type="PIRSF" id="PIRSF006268">
    <property type="entry name" value="ApbE"/>
    <property type="match status" value="1"/>
</dbReference>
<evidence type="ECO:0000256" key="2">
    <source>
        <dbReference type="ARBA" id="ARBA00008282"/>
    </source>
</evidence>
<dbReference type="Pfam" id="PF02424">
    <property type="entry name" value="ApbE"/>
    <property type="match status" value="1"/>
</dbReference>
<dbReference type="FunFam" id="3.10.520.10:FF:000001">
    <property type="entry name" value="FAD:protein FMN transferase"/>
    <property type="match status" value="1"/>
</dbReference>
<evidence type="ECO:0000256" key="6">
    <source>
        <dbReference type="ARBA" id="ARBA00022519"/>
    </source>
</evidence>
<evidence type="ECO:0000256" key="3">
    <source>
        <dbReference type="ARBA" id="ARBA00011955"/>
    </source>
</evidence>
<keyword evidence="8 19" id="KW-0808">Transferase</keyword>
<comment type="subcellular location">
    <subcellularLocation>
        <location evidence="18">Cell inner membrane</location>
        <topology evidence="18">Lipid-anchor</topology>
        <orientation evidence="18">Periplasmic side</orientation>
    </subcellularLocation>
</comment>
<comment type="similarity">
    <text evidence="2 19">Belongs to the ApbE family.</text>
</comment>
<name>A0A8D4VT48_9GAMM</name>
<protein>
    <recommendedName>
        <fullName evidence="4 19">FAD:protein FMN transferase</fullName>
        <ecNumber evidence="3 19">2.7.1.180</ecNumber>
    </recommendedName>
    <alternativeName>
        <fullName evidence="16 19">Flavin transferase</fullName>
    </alternativeName>
</protein>
<keyword evidence="22" id="KW-1185">Reference proteome</keyword>
<keyword evidence="14" id="KW-0564">Palmitate</keyword>
<dbReference type="GO" id="GO:0005886">
    <property type="term" value="C:plasma membrane"/>
    <property type="evidence" value="ECO:0007669"/>
    <property type="project" value="UniProtKB-SubCell"/>
</dbReference>
<keyword evidence="11 19" id="KW-0274">FAD</keyword>
<comment type="cofactor">
    <cofactor evidence="1">
        <name>Mg(2+)</name>
        <dbReference type="ChEBI" id="CHEBI:18420"/>
    </cofactor>
</comment>
<evidence type="ECO:0000256" key="1">
    <source>
        <dbReference type="ARBA" id="ARBA00001946"/>
    </source>
</evidence>
<keyword evidence="13" id="KW-0472">Membrane</keyword>
<evidence type="ECO:0000256" key="9">
    <source>
        <dbReference type="ARBA" id="ARBA00022723"/>
    </source>
</evidence>
<sequence length="343" mass="37797">MTNLRFFLGLWLYLALAGCETPPAEVELAGMAQGTTYHIKFVPAAGLDKEALHREIDAKLADIDLHYSNYRDDSEIARFNQRHDTEWAEVTPDLVKMMSIAKVLHEKSNGCYDLTVKPLLEAWGFFKHENQVPSDAQIAAAKAKVGFGKIEIDNERQRLRKTDPEAQVDLSSIGQGYAIGQVATLLEGKGVANYLVEIGGEMKVRGVKSNGKSWRVAIEKPVPERREVQRIIEVPAQRPLAIMTSGSYRNYFESGGKVYSHIVDPATGRPVAHHLLSVSVLHDDPTWADGWSTALLCLGEVEGPKVAAAEGVEALFIYGEDGQLKELSSPTLSQEQFVAPVTQ</sequence>
<evidence type="ECO:0000256" key="14">
    <source>
        <dbReference type="ARBA" id="ARBA00023139"/>
    </source>
</evidence>